<gene>
    <name evidence="2" type="ORF">OESDEN_12270</name>
</gene>
<name>A0A0B1SXK8_OESDE</name>
<dbReference type="Proteomes" id="UP000053660">
    <property type="component" value="Unassembled WGS sequence"/>
</dbReference>
<feature type="transmembrane region" description="Helical" evidence="1">
    <location>
        <begin position="32"/>
        <end position="52"/>
    </location>
</feature>
<keyword evidence="1" id="KW-0812">Transmembrane</keyword>
<protein>
    <submittedName>
        <fullName evidence="2">Uncharacterized protein</fullName>
    </submittedName>
</protein>
<accession>A0A0B1SXK8</accession>
<keyword evidence="1" id="KW-0472">Membrane</keyword>
<organism evidence="2 3">
    <name type="scientific">Oesophagostomum dentatum</name>
    <name type="common">Nodular worm</name>
    <dbReference type="NCBI Taxonomy" id="61180"/>
    <lineage>
        <taxon>Eukaryota</taxon>
        <taxon>Metazoa</taxon>
        <taxon>Ecdysozoa</taxon>
        <taxon>Nematoda</taxon>
        <taxon>Chromadorea</taxon>
        <taxon>Rhabditida</taxon>
        <taxon>Rhabditina</taxon>
        <taxon>Rhabditomorpha</taxon>
        <taxon>Strongyloidea</taxon>
        <taxon>Strongylidae</taxon>
        <taxon>Oesophagostomum</taxon>
    </lineage>
</organism>
<sequence>MPLLACLTETSRCALTLIALLIKTPENHSRAFVGYGFAFLSAMECYGCYIIGIPNNATRLLRNHQQSCGRKQTSR</sequence>
<keyword evidence="1" id="KW-1133">Transmembrane helix</keyword>
<proteinExistence type="predicted"/>
<evidence type="ECO:0000313" key="3">
    <source>
        <dbReference type="Proteomes" id="UP000053660"/>
    </source>
</evidence>
<keyword evidence="3" id="KW-1185">Reference proteome</keyword>
<dbReference type="AlphaFoldDB" id="A0A0B1SXK8"/>
<dbReference type="EMBL" id="KN556733">
    <property type="protein sequence ID" value="KHJ87940.1"/>
    <property type="molecule type" value="Genomic_DNA"/>
</dbReference>
<evidence type="ECO:0000313" key="2">
    <source>
        <dbReference type="EMBL" id="KHJ87940.1"/>
    </source>
</evidence>
<reference evidence="2 3" key="1">
    <citation type="submission" date="2014-03" db="EMBL/GenBank/DDBJ databases">
        <title>Draft genome of the hookworm Oesophagostomum dentatum.</title>
        <authorList>
            <person name="Mitreva M."/>
        </authorList>
    </citation>
    <scope>NUCLEOTIDE SEQUENCE [LARGE SCALE GENOMIC DNA]</scope>
    <source>
        <strain evidence="2 3">OD-Hann</strain>
    </source>
</reference>
<evidence type="ECO:0000256" key="1">
    <source>
        <dbReference type="SAM" id="Phobius"/>
    </source>
</evidence>